<dbReference type="HAMAP" id="MF_00365">
    <property type="entry name" value="RecF"/>
    <property type="match status" value="1"/>
</dbReference>
<evidence type="ECO:0000259" key="11">
    <source>
        <dbReference type="SMART" id="SM00382"/>
    </source>
</evidence>
<dbReference type="RefSeq" id="WP_285670958.1">
    <property type="nucleotide sequence ID" value="NZ_BSYI01000008.1"/>
</dbReference>
<dbReference type="InterPro" id="IPR027417">
    <property type="entry name" value="P-loop_NTPase"/>
</dbReference>
<keyword evidence="13" id="KW-1185">Reference proteome</keyword>
<keyword evidence="4 9" id="KW-0963">Cytoplasm</keyword>
<comment type="function">
    <text evidence="9 10">The RecF protein is involved in DNA metabolism; it is required for DNA replication and normal SOS inducibility. RecF binds preferentially to single-stranded, linear DNA. It also seems to bind ATP.</text>
</comment>
<comment type="caution">
    <text evidence="12">The sequence shown here is derived from an EMBL/GenBank/DDBJ whole genome shotgun (WGS) entry which is preliminary data.</text>
</comment>
<dbReference type="InterPro" id="IPR003395">
    <property type="entry name" value="RecF/RecN/SMC_N"/>
</dbReference>
<dbReference type="Gene3D" id="3.40.50.300">
    <property type="entry name" value="P-loop containing nucleotide triphosphate hydrolases"/>
    <property type="match status" value="1"/>
</dbReference>
<organism evidence="12 13">
    <name type="scientific">Paralimibaculum aggregatum</name>
    <dbReference type="NCBI Taxonomy" id="3036245"/>
    <lineage>
        <taxon>Bacteria</taxon>
        <taxon>Pseudomonadati</taxon>
        <taxon>Pseudomonadota</taxon>
        <taxon>Alphaproteobacteria</taxon>
        <taxon>Rhodobacterales</taxon>
        <taxon>Paracoccaceae</taxon>
        <taxon>Paralimibaculum</taxon>
    </lineage>
</organism>
<dbReference type="NCBIfam" id="TIGR00611">
    <property type="entry name" value="recf"/>
    <property type="match status" value="1"/>
</dbReference>
<evidence type="ECO:0000256" key="5">
    <source>
        <dbReference type="ARBA" id="ARBA00022705"/>
    </source>
</evidence>
<dbReference type="InterPro" id="IPR042174">
    <property type="entry name" value="RecF_2"/>
</dbReference>
<dbReference type="InterPro" id="IPR018078">
    <property type="entry name" value="DNA-binding_RecF_CS"/>
</dbReference>
<accession>A0ABQ6LFU9</accession>
<reference evidence="12 13" key="1">
    <citation type="submission" date="2023-04" db="EMBL/GenBank/DDBJ databases">
        <title>Marinoamorphus aggregata gen. nov., sp. Nov., isolate from tissue of brittle star Ophioplocus japonicus.</title>
        <authorList>
            <person name="Kawano K."/>
            <person name="Sawayama S."/>
            <person name="Nakagawa S."/>
        </authorList>
    </citation>
    <scope>NUCLEOTIDE SEQUENCE [LARGE SCALE GENOMIC DNA]</scope>
    <source>
        <strain evidence="12 13">NKW23</strain>
    </source>
</reference>
<comment type="subcellular location">
    <subcellularLocation>
        <location evidence="1 9 10">Cytoplasm</location>
    </subcellularLocation>
</comment>
<dbReference type="Proteomes" id="UP001239909">
    <property type="component" value="Unassembled WGS sequence"/>
</dbReference>
<keyword evidence="9 10" id="KW-0234">DNA repair</keyword>
<keyword evidence="9 10" id="KW-0227">DNA damage</keyword>
<comment type="similarity">
    <text evidence="2 9 10">Belongs to the RecF family.</text>
</comment>
<feature type="binding site" evidence="9">
    <location>
        <begin position="33"/>
        <end position="40"/>
    </location>
    <ligand>
        <name>ATP</name>
        <dbReference type="ChEBI" id="CHEBI:30616"/>
    </ligand>
</feature>
<proteinExistence type="inferred from homology"/>
<evidence type="ECO:0000256" key="10">
    <source>
        <dbReference type="RuleBase" id="RU000578"/>
    </source>
</evidence>
<keyword evidence="6 9" id="KW-0547">Nucleotide-binding</keyword>
<evidence type="ECO:0000313" key="13">
    <source>
        <dbReference type="Proteomes" id="UP001239909"/>
    </source>
</evidence>
<keyword evidence="7 9" id="KW-0067">ATP-binding</keyword>
<dbReference type="PANTHER" id="PTHR32182">
    <property type="entry name" value="DNA REPLICATION AND REPAIR PROTEIN RECF"/>
    <property type="match status" value="1"/>
</dbReference>
<evidence type="ECO:0000256" key="7">
    <source>
        <dbReference type="ARBA" id="ARBA00022840"/>
    </source>
</evidence>
<evidence type="ECO:0000256" key="9">
    <source>
        <dbReference type="HAMAP-Rule" id="MF_00365"/>
    </source>
</evidence>
<dbReference type="Gene3D" id="1.20.1050.90">
    <property type="entry name" value="RecF/RecN/SMC, N-terminal domain"/>
    <property type="match status" value="1"/>
</dbReference>
<evidence type="ECO:0000256" key="4">
    <source>
        <dbReference type="ARBA" id="ARBA00022490"/>
    </source>
</evidence>
<keyword evidence="5 9" id="KW-0235">DNA replication</keyword>
<keyword evidence="9 10" id="KW-0742">SOS response</keyword>
<protein>
    <recommendedName>
        <fullName evidence="3 9">DNA replication and repair protein RecF</fullName>
    </recommendedName>
</protein>
<evidence type="ECO:0000256" key="6">
    <source>
        <dbReference type="ARBA" id="ARBA00022741"/>
    </source>
</evidence>
<dbReference type="PANTHER" id="PTHR32182:SF0">
    <property type="entry name" value="DNA REPLICATION AND REPAIR PROTEIN RECF"/>
    <property type="match status" value="1"/>
</dbReference>
<dbReference type="InterPro" id="IPR003593">
    <property type="entry name" value="AAA+_ATPase"/>
</dbReference>
<dbReference type="SUPFAM" id="SSF52540">
    <property type="entry name" value="P-loop containing nucleoside triphosphate hydrolases"/>
    <property type="match status" value="1"/>
</dbReference>
<dbReference type="Pfam" id="PF02463">
    <property type="entry name" value="SMC_N"/>
    <property type="match status" value="1"/>
</dbReference>
<name>A0ABQ6LFU9_9RHOB</name>
<evidence type="ECO:0000256" key="2">
    <source>
        <dbReference type="ARBA" id="ARBA00008016"/>
    </source>
</evidence>
<sequence length="384" mass="39955">MSRLCLERLRLGQFRSYASLDLETGGASVALFGPNGAGKTNLLEAVSMLVAGRGLRRAGVEELGAHPAGIGWRVRAELLTPEGPTEVVTGVEAGSARRAVEIDGKPASQSALGARIRQIWLTPAMDRLWTEAAGERRRFLDRLTLGFAPDHGSTSADYERAMRERNRLLKEGAAGGGWLDALEAQMARLGARIARARAAALAAVTAAQDAAATLFPAAEMAILGDMEAAFARAIRAEEDLDSLEPVEAAGLARRLADGRAQDAAAGRTLAGPHRSDLDAVYAAKAMPARACSTGEQKALLISLCLANARALASATGAAPILLLDEVAAHLDADRRTALYAEIEALGAQAFMTGTGAELFAGLPAGARRFAVSESGGRSQLAPAG</sequence>
<gene>
    <name evidence="9 12" type="primary">recF</name>
    <name evidence="12" type="ORF">LNKW23_14160</name>
</gene>
<dbReference type="InterPro" id="IPR001238">
    <property type="entry name" value="DNA-binding_RecF"/>
</dbReference>
<evidence type="ECO:0000256" key="8">
    <source>
        <dbReference type="ARBA" id="ARBA00023125"/>
    </source>
</evidence>
<evidence type="ECO:0000256" key="3">
    <source>
        <dbReference type="ARBA" id="ARBA00020170"/>
    </source>
</evidence>
<feature type="domain" description="AAA+ ATPase" evidence="11">
    <location>
        <begin position="25"/>
        <end position="375"/>
    </location>
</feature>
<dbReference type="SMART" id="SM00382">
    <property type="entry name" value="AAA"/>
    <property type="match status" value="1"/>
</dbReference>
<evidence type="ECO:0000256" key="1">
    <source>
        <dbReference type="ARBA" id="ARBA00004496"/>
    </source>
</evidence>
<evidence type="ECO:0000313" key="12">
    <source>
        <dbReference type="EMBL" id="GMG82203.1"/>
    </source>
</evidence>
<keyword evidence="8 9" id="KW-0238">DNA-binding</keyword>
<dbReference type="EMBL" id="BSYI01000008">
    <property type="protein sequence ID" value="GMG82203.1"/>
    <property type="molecule type" value="Genomic_DNA"/>
</dbReference>
<dbReference type="PROSITE" id="PS00618">
    <property type="entry name" value="RECF_2"/>
    <property type="match status" value="1"/>
</dbReference>